<dbReference type="InterPro" id="IPR050832">
    <property type="entry name" value="Bact_Acetyltransf"/>
</dbReference>
<dbReference type="PANTHER" id="PTHR43877:SF2">
    <property type="entry name" value="AMINOALKYLPHOSPHONATE N-ACETYLTRANSFERASE-RELATED"/>
    <property type="match status" value="1"/>
</dbReference>
<feature type="domain" description="N-acetyltransferase" evidence="3">
    <location>
        <begin position="3"/>
        <end position="166"/>
    </location>
</feature>
<name>D2DXV1_9BACT</name>
<dbReference type="SUPFAM" id="SSF55729">
    <property type="entry name" value="Acyl-CoA N-acyltransferases (Nat)"/>
    <property type="match status" value="1"/>
</dbReference>
<dbReference type="AlphaFoldDB" id="D2DXV1"/>
<dbReference type="PROSITE" id="PS51186">
    <property type="entry name" value="GNAT"/>
    <property type="match status" value="1"/>
</dbReference>
<evidence type="ECO:0000256" key="2">
    <source>
        <dbReference type="ARBA" id="ARBA00023315"/>
    </source>
</evidence>
<evidence type="ECO:0000313" key="4">
    <source>
        <dbReference type="EMBL" id="ACO70924.1"/>
    </source>
</evidence>
<dbReference type="EMBL" id="FJ872374">
    <property type="protein sequence ID" value="ACO70924.1"/>
    <property type="molecule type" value="Genomic_DNA"/>
</dbReference>
<dbReference type="CDD" id="cd04301">
    <property type="entry name" value="NAT_SF"/>
    <property type="match status" value="1"/>
</dbReference>
<dbReference type="Pfam" id="PF00583">
    <property type="entry name" value="Acetyltransf_1"/>
    <property type="match status" value="1"/>
</dbReference>
<dbReference type="PANTHER" id="PTHR43877">
    <property type="entry name" value="AMINOALKYLPHOSPHONATE N-ACETYLTRANSFERASE-RELATED-RELATED"/>
    <property type="match status" value="1"/>
</dbReference>
<accession>D2DXV1</accession>
<dbReference type="InterPro" id="IPR016181">
    <property type="entry name" value="Acyl_CoA_acyltransferase"/>
</dbReference>
<evidence type="ECO:0000259" key="3">
    <source>
        <dbReference type="PROSITE" id="PS51186"/>
    </source>
</evidence>
<protein>
    <submittedName>
        <fullName evidence="4">GCN5-related N-acetyltransferase</fullName>
    </submittedName>
</protein>
<sequence length="166" mass="18283">MNFTIRPATSEDASTLLQLVRDCVAAMRAAGIEQWDEVYPDAGIIGRDITAGTLDVMCADGTMVACITVDKNLDPLWQQMDWSSAGEPAIAVHRLMVHPSQQGRGLSKQLMHHAEAVAQRMGCRSIRLDSFLQNPAAMALYPRLGYRRTGTAMMRKGEFAGFEKLL</sequence>
<evidence type="ECO:0000256" key="1">
    <source>
        <dbReference type="ARBA" id="ARBA00022679"/>
    </source>
</evidence>
<dbReference type="Gene3D" id="3.40.630.30">
    <property type="match status" value="1"/>
</dbReference>
<dbReference type="GO" id="GO:0016747">
    <property type="term" value="F:acyltransferase activity, transferring groups other than amino-acyl groups"/>
    <property type="evidence" value="ECO:0007669"/>
    <property type="project" value="InterPro"/>
</dbReference>
<keyword evidence="2" id="KW-0012">Acyltransferase</keyword>
<organism evidence="4">
    <name type="scientific">uncultured Verrucomicrobiota bacterium</name>
    <dbReference type="NCBI Taxonomy" id="156588"/>
    <lineage>
        <taxon>Bacteria</taxon>
        <taxon>Pseudomonadati</taxon>
        <taxon>Verrucomicrobiota</taxon>
        <taxon>environmental samples</taxon>
    </lineage>
</organism>
<dbReference type="InterPro" id="IPR000182">
    <property type="entry name" value="GNAT_dom"/>
</dbReference>
<keyword evidence="1 4" id="KW-0808">Transferase</keyword>
<reference evidence="4" key="1">
    <citation type="journal article" date="2010" name="FEMS Microbiol. Ecol.">
        <title>Phylogenetic and metagenomic analysis of Verrucomicrobia in former agricultural grassland soil.</title>
        <authorList>
            <person name="Kielak A."/>
            <person name="Rodrigues J.L.M."/>
            <person name="Kuramae E.E."/>
            <person name="Chain P.S.G."/>
            <person name="van Veen J.A."/>
            <person name="Kowalchuk G.A."/>
        </authorList>
    </citation>
    <scope>NUCLEOTIDE SEQUENCE</scope>
</reference>
<proteinExistence type="predicted"/>